<sequence length="397" mass="45969">MYATRLLSMYRKDPTFLSRPPPEFLYSGYLVVTDEESEAEDVWFWGLLKATRIKDLPFPQNKVFNFTYTTTSRGGANGTSHTTSHSNKVWLVPVLGLPLSSNRYYAICAEEKHQGQAWTCSTEEDMGTCCFCTYINDAKPKDFDHRNIYQQVEISKQRGRDFIVKSVVPDGFPPYFLRRRGSSVHSSKKYNCQLGRADGLDVSLRKRLPDFNFPLSNKCSATVIVGKWYCPFVFVREEGRLKDLMKKTLFYEMTLEQRWEGIYRRDNEEKSKDNHIKVMDLKLLKEEVSLYGVNAMKMDETNGMIWYKQVRPNGEGLRLGLSSVIVEKMKLIQENGGWNAGGKDAIVNKVEEFKGENGWKRFGCFVLVERFALRSLDGNLMLTCDFKHINQIQSRWE</sequence>
<dbReference type="OrthoDB" id="1898393at2759"/>
<gene>
    <name evidence="1" type="ORF">GIB67_038562</name>
</gene>
<accession>A0A7J7NPF0</accession>
<keyword evidence="2" id="KW-1185">Reference proteome</keyword>
<evidence type="ECO:0000313" key="2">
    <source>
        <dbReference type="Proteomes" id="UP000541444"/>
    </source>
</evidence>
<dbReference type="EMBL" id="JACGCM010000671">
    <property type="protein sequence ID" value="KAF6169065.1"/>
    <property type="molecule type" value="Genomic_DNA"/>
</dbReference>
<dbReference type="InterPro" id="IPR010683">
    <property type="entry name" value="DUF1262"/>
</dbReference>
<evidence type="ECO:0000313" key="1">
    <source>
        <dbReference type="EMBL" id="KAF6169065.1"/>
    </source>
</evidence>
<protein>
    <submittedName>
        <fullName evidence="1">Uncharacterized protein</fullName>
    </submittedName>
</protein>
<reference evidence="1 2" key="1">
    <citation type="journal article" date="2020" name="IScience">
        <title>Genome Sequencing of the Endangered Kingdonia uniflora (Circaeasteraceae, Ranunculales) Reveals Potential Mechanisms of Evolutionary Specialization.</title>
        <authorList>
            <person name="Sun Y."/>
            <person name="Deng T."/>
            <person name="Zhang A."/>
            <person name="Moore M.J."/>
            <person name="Landis J.B."/>
            <person name="Lin N."/>
            <person name="Zhang H."/>
            <person name="Zhang X."/>
            <person name="Huang J."/>
            <person name="Zhang X."/>
            <person name="Sun H."/>
            <person name="Wang H."/>
        </authorList>
    </citation>
    <scope>NUCLEOTIDE SEQUENCE [LARGE SCALE GENOMIC DNA]</scope>
    <source>
        <strain evidence="1">TB1705</strain>
        <tissue evidence="1">Leaf</tissue>
    </source>
</reference>
<dbReference type="PANTHER" id="PTHR31050">
    <property type="entry name" value="OS08G0413200 PROTEIN"/>
    <property type="match status" value="1"/>
</dbReference>
<dbReference type="AlphaFoldDB" id="A0A7J7NPF0"/>
<organism evidence="1 2">
    <name type="scientific">Kingdonia uniflora</name>
    <dbReference type="NCBI Taxonomy" id="39325"/>
    <lineage>
        <taxon>Eukaryota</taxon>
        <taxon>Viridiplantae</taxon>
        <taxon>Streptophyta</taxon>
        <taxon>Embryophyta</taxon>
        <taxon>Tracheophyta</taxon>
        <taxon>Spermatophyta</taxon>
        <taxon>Magnoliopsida</taxon>
        <taxon>Ranunculales</taxon>
        <taxon>Circaeasteraceae</taxon>
        <taxon>Kingdonia</taxon>
    </lineage>
</organism>
<comment type="caution">
    <text evidence="1">The sequence shown here is derived from an EMBL/GenBank/DDBJ whole genome shotgun (WGS) entry which is preliminary data.</text>
</comment>
<name>A0A7J7NPF0_9MAGN</name>
<dbReference type="Proteomes" id="UP000541444">
    <property type="component" value="Unassembled WGS sequence"/>
</dbReference>
<dbReference type="Pfam" id="PF06880">
    <property type="entry name" value="DUF1262"/>
    <property type="match status" value="1"/>
</dbReference>
<dbReference type="PANTHER" id="PTHR31050:SF4">
    <property type="entry name" value="DUF1262 FAMILY PROTEIN (DUF1262)"/>
    <property type="match status" value="1"/>
</dbReference>
<proteinExistence type="predicted"/>